<keyword evidence="5" id="KW-0190">Covalent protein-DNA linkage</keyword>
<evidence type="ECO:0000313" key="10">
    <source>
        <dbReference type="Proteomes" id="UP001500221"/>
    </source>
</evidence>
<evidence type="ECO:0000256" key="2">
    <source>
        <dbReference type="ARBA" id="ARBA00022670"/>
    </source>
</evidence>
<accession>A0ABP9PUX8</accession>
<keyword evidence="10" id="KW-1185">Reference proteome</keyword>
<evidence type="ECO:0000256" key="6">
    <source>
        <dbReference type="ARBA" id="ARBA00023125"/>
    </source>
</evidence>
<dbReference type="RefSeq" id="WP_345460908.1">
    <property type="nucleotide sequence ID" value="NZ_BAABKG010000004.1"/>
</dbReference>
<reference evidence="10" key="1">
    <citation type="journal article" date="2019" name="Int. J. Syst. Evol. Microbiol.">
        <title>The Global Catalogue of Microorganisms (GCM) 10K type strain sequencing project: providing services to taxonomists for standard genome sequencing and annotation.</title>
        <authorList>
            <consortium name="The Broad Institute Genomics Platform"/>
            <consortium name="The Broad Institute Genome Sequencing Center for Infectious Disease"/>
            <person name="Wu L."/>
            <person name="Ma J."/>
        </authorList>
    </citation>
    <scope>NUCLEOTIDE SEQUENCE [LARGE SCALE GENOMIC DNA]</scope>
    <source>
        <strain evidence="10">JCM 18459</strain>
    </source>
</reference>
<gene>
    <name evidence="9" type="ORF">GCM10023340_32700</name>
</gene>
<protein>
    <recommendedName>
        <fullName evidence="8">Abasic site processing protein</fullName>
        <ecNumber evidence="8">3.4.-.-</ecNumber>
    </recommendedName>
</protein>
<dbReference type="SUPFAM" id="SSF143081">
    <property type="entry name" value="BB1717-like"/>
    <property type="match status" value="1"/>
</dbReference>
<dbReference type="Proteomes" id="UP001500221">
    <property type="component" value="Unassembled WGS sequence"/>
</dbReference>
<sequence>MCGRYASSRRPDDLVEEFAVAESHVAEALPPDYNVAPTKAVYAVVERPPSRHSEEPPQRQLRTLTWGLVPSWAKDPSIGSRMINARMETVAEKPAFRKAFATRRCLLPADGYFEWYPTEQLTSAGKPRKQPFFIRPRDHGVLAMAGLYEIWRDPTRDDDDPHRFRWTCTVITTAAEDDVGAIHDRMPLMVERERWDAWLDPGTGGDVDLLTPAAPGRLEAFPVSTAVGNVRNNGPELITPLPLDDVPPDAAEHAR</sequence>
<evidence type="ECO:0000256" key="7">
    <source>
        <dbReference type="ARBA" id="ARBA00023239"/>
    </source>
</evidence>
<organism evidence="9 10">
    <name type="scientific">Nocardioides marinquilinus</name>
    <dbReference type="NCBI Taxonomy" id="1210400"/>
    <lineage>
        <taxon>Bacteria</taxon>
        <taxon>Bacillati</taxon>
        <taxon>Actinomycetota</taxon>
        <taxon>Actinomycetes</taxon>
        <taxon>Propionibacteriales</taxon>
        <taxon>Nocardioidaceae</taxon>
        <taxon>Nocardioides</taxon>
    </lineage>
</organism>
<evidence type="ECO:0000256" key="4">
    <source>
        <dbReference type="ARBA" id="ARBA00022801"/>
    </source>
</evidence>
<keyword evidence="4 8" id="KW-0378">Hydrolase</keyword>
<keyword evidence="2 8" id="KW-0645">Protease</keyword>
<evidence type="ECO:0000256" key="3">
    <source>
        <dbReference type="ARBA" id="ARBA00022763"/>
    </source>
</evidence>
<evidence type="ECO:0000256" key="8">
    <source>
        <dbReference type="RuleBase" id="RU364100"/>
    </source>
</evidence>
<evidence type="ECO:0000313" key="9">
    <source>
        <dbReference type="EMBL" id="GAA5152418.1"/>
    </source>
</evidence>
<keyword evidence="6" id="KW-0238">DNA-binding</keyword>
<evidence type="ECO:0000256" key="1">
    <source>
        <dbReference type="ARBA" id="ARBA00008136"/>
    </source>
</evidence>
<dbReference type="EMBL" id="BAABKG010000004">
    <property type="protein sequence ID" value="GAA5152418.1"/>
    <property type="molecule type" value="Genomic_DNA"/>
</dbReference>
<keyword evidence="3" id="KW-0227">DNA damage</keyword>
<dbReference type="EC" id="3.4.-.-" evidence="8"/>
<dbReference type="Gene3D" id="3.90.1680.10">
    <property type="entry name" value="SOS response associated peptidase-like"/>
    <property type="match status" value="1"/>
</dbReference>
<dbReference type="InterPro" id="IPR003738">
    <property type="entry name" value="SRAP"/>
</dbReference>
<comment type="similarity">
    <text evidence="1 8">Belongs to the SOS response-associated peptidase family.</text>
</comment>
<dbReference type="InterPro" id="IPR036590">
    <property type="entry name" value="SRAP-like"/>
</dbReference>
<dbReference type="PANTHER" id="PTHR13604:SF0">
    <property type="entry name" value="ABASIC SITE PROCESSING PROTEIN HMCES"/>
    <property type="match status" value="1"/>
</dbReference>
<keyword evidence="7" id="KW-0456">Lyase</keyword>
<dbReference type="PANTHER" id="PTHR13604">
    <property type="entry name" value="DC12-RELATED"/>
    <property type="match status" value="1"/>
</dbReference>
<dbReference type="Pfam" id="PF02586">
    <property type="entry name" value="SRAP"/>
    <property type="match status" value="1"/>
</dbReference>
<evidence type="ECO:0000256" key="5">
    <source>
        <dbReference type="ARBA" id="ARBA00023124"/>
    </source>
</evidence>
<name>A0ABP9PUX8_9ACTN</name>
<comment type="caution">
    <text evidence="9">The sequence shown here is derived from an EMBL/GenBank/DDBJ whole genome shotgun (WGS) entry which is preliminary data.</text>
</comment>
<proteinExistence type="inferred from homology"/>